<keyword evidence="1" id="KW-0732">Signal</keyword>
<comment type="caution">
    <text evidence="2">The sequence shown here is derived from an EMBL/GenBank/DDBJ whole genome shotgun (WGS) entry which is preliminary data.</text>
</comment>
<evidence type="ECO:0000313" key="2">
    <source>
        <dbReference type="EMBL" id="CAD5126638.1"/>
    </source>
</evidence>
<proteinExistence type="predicted"/>
<evidence type="ECO:0000256" key="1">
    <source>
        <dbReference type="SAM" id="SignalP"/>
    </source>
</evidence>
<reference evidence="2 3" key="1">
    <citation type="submission" date="2020-08" db="EMBL/GenBank/DDBJ databases">
        <authorList>
            <person name="Hejnol A."/>
        </authorList>
    </citation>
    <scope>NUCLEOTIDE SEQUENCE [LARGE SCALE GENOMIC DNA]</scope>
</reference>
<keyword evidence="3" id="KW-1185">Reference proteome</keyword>
<sequence length="110" mass="12451">MKIFVVSLFVLFAIYQAHASGLISDLAENQIPDAETESIDLNEREIDEELENELAKRGVMKWITKLFSSKKGISKAQCGLCAVAPATKRCQRVKKLCLMKHKIIIPYRKV</sequence>
<organism evidence="2 3">
    <name type="scientific">Dimorphilus gyrociliatus</name>
    <dbReference type="NCBI Taxonomy" id="2664684"/>
    <lineage>
        <taxon>Eukaryota</taxon>
        <taxon>Metazoa</taxon>
        <taxon>Spiralia</taxon>
        <taxon>Lophotrochozoa</taxon>
        <taxon>Annelida</taxon>
        <taxon>Polychaeta</taxon>
        <taxon>Polychaeta incertae sedis</taxon>
        <taxon>Dinophilidae</taxon>
        <taxon>Dimorphilus</taxon>
    </lineage>
</organism>
<dbReference type="Proteomes" id="UP000549394">
    <property type="component" value="Unassembled WGS sequence"/>
</dbReference>
<name>A0A7I8WEY0_9ANNE</name>
<gene>
    <name evidence="2" type="ORF">DGYR_LOCUS13874</name>
</gene>
<accession>A0A7I8WEY0</accession>
<feature type="signal peptide" evidence="1">
    <location>
        <begin position="1"/>
        <end position="19"/>
    </location>
</feature>
<dbReference type="EMBL" id="CAJFCJ010000068">
    <property type="protein sequence ID" value="CAD5126638.1"/>
    <property type="molecule type" value="Genomic_DNA"/>
</dbReference>
<dbReference type="AlphaFoldDB" id="A0A7I8WEY0"/>
<protein>
    <submittedName>
        <fullName evidence="2">DgyrCDS14722</fullName>
    </submittedName>
</protein>
<evidence type="ECO:0000313" key="3">
    <source>
        <dbReference type="Proteomes" id="UP000549394"/>
    </source>
</evidence>
<feature type="chain" id="PRO_5029764830" evidence="1">
    <location>
        <begin position="20"/>
        <end position="110"/>
    </location>
</feature>